<gene>
    <name evidence="1" type="ORF">SFMTTN_3403</name>
</gene>
<accession>A0A401K0X8</accession>
<dbReference type="Proteomes" id="UP000286806">
    <property type="component" value="Unassembled WGS sequence"/>
</dbReference>
<protein>
    <submittedName>
        <fullName evidence="1">Uncharacterized protein</fullName>
    </submittedName>
</protein>
<dbReference type="EMBL" id="BGOW01000047">
    <property type="protein sequence ID" value="GCB02295.1"/>
    <property type="molecule type" value="Genomic_DNA"/>
</dbReference>
<dbReference type="RefSeq" id="WP_124706325.1">
    <property type="nucleotide sequence ID" value="NZ_BGOW01000047.1"/>
</dbReference>
<evidence type="ECO:0000313" key="2">
    <source>
        <dbReference type="Proteomes" id="UP000286806"/>
    </source>
</evidence>
<name>A0A401K0X8_9PROT</name>
<dbReference type="OrthoDB" id="8565869at2"/>
<sequence>MAANLFPVTDTKISSFRSKQTSDAAKIITDFLKWAEREKGLLLCEPYKPQYDWFIPILYQTKDLAAEFLGTANLEIR</sequence>
<dbReference type="AlphaFoldDB" id="A0A401K0X8"/>
<keyword evidence="2" id="KW-1185">Reference proteome</keyword>
<proteinExistence type="predicted"/>
<comment type="caution">
    <text evidence="1">The sequence shown here is derived from an EMBL/GenBank/DDBJ whole genome shotgun (WGS) entry which is preliminary data.</text>
</comment>
<reference evidence="1 2" key="1">
    <citation type="journal article" date="2019" name="Front. Microbiol.">
        <title>Genomes of Neutrophilic Sulfur-Oxidizing Chemolithoautotrophs Representing 9 Proteobacterial Species From 8 Genera.</title>
        <authorList>
            <person name="Watanabe T."/>
            <person name="Kojima H."/>
            <person name="Umezawa K."/>
            <person name="Hori C."/>
            <person name="Takasuka T.E."/>
            <person name="Kato Y."/>
            <person name="Fukui M."/>
        </authorList>
    </citation>
    <scope>NUCLEOTIDE SEQUENCE [LARGE SCALE GENOMIC DNA]</scope>
    <source>
        <strain evidence="1 2">TTN</strain>
    </source>
</reference>
<organism evidence="1 2">
    <name type="scientific">Sulfuriferula multivorans</name>
    <dbReference type="NCBI Taxonomy" id="1559896"/>
    <lineage>
        <taxon>Bacteria</taxon>
        <taxon>Pseudomonadati</taxon>
        <taxon>Pseudomonadota</taxon>
        <taxon>Betaproteobacteria</taxon>
        <taxon>Nitrosomonadales</taxon>
        <taxon>Sulfuricellaceae</taxon>
        <taxon>Sulfuriferula</taxon>
    </lineage>
</organism>
<evidence type="ECO:0000313" key="1">
    <source>
        <dbReference type="EMBL" id="GCB02295.1"/>
    </source>
</evidence>